<keyword evidence="3" id="KW-0539">Nucleus</keyword>
<evidence type="ECO:0000259" key="6">
    <source>
        <dbReference type="PROSITE" id="PS50102"/>
    </source>
</evidence>
<dbReference type="GO" id="GO:0003729">
    <property type="term" value="F:mRNA binding"/>
    <property type="evidence" value="ECO:0007669"/>
    <property type="project" value="UniProtKB-ARBA"/>
</dbReference>
<dbReference type="CDD" id="cd12459">
    <property type="entry name" value="RRM1_CID8_like"/>
    <property type="match status" value="2"/>
</dbReference>
<feature type="compositionally biased region" description="Basic and acidic residues" evidence="5">
    <location>
        <begin position="321"/>
        <end position="333"/>
    </location>
</feature>
<protein>
    <recommendedName>
        <fullName evidence="6">RRM domain-containing protein</fullName>
    </recommendedName>
</protein>
<accession>A0A8S9LL27</accession>
<dbReference type="GO" id="GO:0005634">
    <property type="term" value="C:nucleus"/>
    <property type="evidence" value="ECO:0007669"/>
    <property type="project" value="UniProtKB-SubCell"/>
</dbReference>
<dbReference type="PANTHER" id="PTHR32343:SF49">
    <property type="entry name" value="RRM DOMAIN-CONTAINING PROTEIN"/>
    <property type="match status" value="1"/>
</dbReference>
<dbReference type="InterPro" id="IPR035979">
    <property type="entry name" value="RBD_domain_sf"/>
</dbReference>
<sequence>GIENRLVKPEESDQVKKLNPEAKEFIPCYKKKINNQPLSSGDFAITKKHSGGEEFNKQDGRRRNGYNQGRKVRLSGRGSKAQREDSIRRTVYVSDIDQSVTEEVLAGLFSSYGQVVDCRICGDPNSVLRFAFVEFYDDQGARAALSVGGTIIGYHPVRVLPSKTAILPVNPTFLPRSEDERDKCTRTIYCTNVDKNSTEDEVRIFFESACGEVTRIRLLGDQLHSTRIAFVEFAIADSAVAALNCSGGKSFKDTSEITIHSITIHKLGEKQNPRGFVVKPEESDQVKKLNPEAKEFIPCYKKKINNQSLSSGDFAITKKHSGGEEFNKQDGRRRNGYNQGRKVRLSGRGSKAQGEDSIRRTVYVSDIDQSVTEEVLAGLFSNYGQVVDCRICGDPNSVLRFAFVEFYDDQGARAALSVGGTIIGYHPVRVLPSKTAILPVNPTFLPRSEDEREKCTRTIYCTNVDKNATEDEVRIFFESACGEVTRIRLLGDQLHSTRIAFVEFAIADSAVAALNCSGVVLGSQPIRVSPSKTPVRSRFTRSPFTN</sequence>
<dbReference type="SMART" id="SM00360">
    <property type="entry name" value="RRM"/>
    <property type="match status" value="4"/>
</dbReference>
<dbReference type="InterPro" id="IPR034825">
    <property type="entry name" value="CID8-like_RRM2"/>
</dbReference>
<dbReference type="FunFam" id="3.30.70.330:FF:000530">
    <property type="entry name" value="Polyadenylate-binding protein-interacting protein 11"/>
    <property type="match status" value="1"/>
</dbReference>
<feature type="compositionally biased region" description="Basic and acidic residues" evidence="5">
    <location>
        <begin position="50"/>
        <end position="62"/>
    </location>
</feature>
<dbReference type="InterPro" id="IPR000504">
    <property type="entry name" value="RRM_dom"/>
</dbReference>
<feature type="domain" description="RRM" evidence="6">
    <location>
        <begin position="89"/>
        <end position="164"/>
    </location>
</feature>
<comment type="subcellular location">
    <subcellularLocation>
        <location evidence="1">Nucleus</location>
    </subcellularLocation>
</comment>
<feature type="region of interest" description="Disordered" evidence="5">
    <location>
        <begin position="320"/>
        <end position="353"/>
    </location>
</feature>
<dbReference type="CDD" id="cd12460">
    <property type="entry name" value="RRM2_CID8_like"/>
    <property type="match status" value="1"/>
</dbReference>
<dbReference type="Proteomes" id="UP000712281">
    <property type="component" value="Unassembled WGS sequence"/>
</dbReference>
<dbReference type="InterPro" id="IPR012677">
    <property type="entry name" value="Nucleotide-bd_a/b_plait_sf"/>
</dbReference>
<organism evidence="7 8">
    <name type="scientific">Brassica cretica</name>
    <name type="common">Mustard</name>
    <dbReference type="NCBI Taxonomy" id="69181"/>
    <lineage>
        <taxon>Eukaryota</taxon>
        <taxon>Viridiplantae</taxon>
        <taxon>Streptophyta</taxon>
        <taxon>Embryophyta</taxon>
        <taxon>Tracheophyta</taxon>
        <taxon>Spermatophyta</taxon>
        <taxon>Magnoliopsida</taxon>
        <taxon>eudicotyledons</taxon>
        <taxon>Gunneridae</taxon>
        <taxon>Pentapetalae</taxon>
        <taxon>rosids</taxon>
        <taxon>malvids</taxon>
        <taxon>Brassicales</taxon>
        <taxon>Brassicaceae</taxon>
        <taxon>Brassiceae</taxon>
        <taxon>Brassica</taxon>
    </lineage>
</organism>
<comment type="caution">
    <text evidence="7">The sequence shown here is derived from an EMBL/GenBank/DDBJ whole genome shotgun (WGS) entry which is preliminary data.</text>
</comment>
<evidence type="ECO:0000256" key="2">
    <source>
        <dbReference type="ARBA" id="ARBA00022737"/>
    </source>
</evidence>
<dbReference type="PANTHER" id="PTHR32343">
    <property type="entry name" value="SERINE/ARGININE-RICH SPLICING FACTOR"/>
    <property type="match status" value="1"/>
</dbReference>
<reference evidence="7" key="1">
    <citation type="submission" date="2019-12" db="EMBL/GenBank/DDBJ databases">
        <title>Genome sequencing and annotation of Brassica cretica.</title>
        <authorList>
            <person name="Studholme D.J."/>
            <person name="Sarris P.F."/>
        </authorList>
    </citation>
    <scope>NUCLEOTIDE SEQUENCE</scope>
    <source>
        <strain evidence="7">PFS-001/15</strain>
        <tissue evidence="7">Leaf</tissue>
    </source>
</reference>
<feature type="region of interest" description="Disordered" evidence="5">
    <location>
        <begin position="40"/>
        <end position="82"/>
    </location>
</feature>
<dbReference type="PROSITE" id="PS50102">
    <property type="entry name" value="RRM"/>
    <property type="match status" value="4"/>
</dbReference>
<evidence type="ECO:0000256" key="1">
    <source>
        <dbReference type="ARBA" id="ARBA00004123"/>
    </source>
</evidence>
<name>A0A8S9LL27_BRACR</name>
<gene>
    <name evidence="7" type="ORF">F2Q68_00043716</name>
</gene>
<evidence type="ECO:0000256" key="5">
    <source>
        <dbReference type="SAM" id="MobiDB-lite"/>
    </source>
</evidence>
<dbReference type="InterPro" id="IPR034823">
    <property type="entry name" value="CID8-like_RRM1"/>
</dbReference>
<proteinExistence type="predicted"/>
<dbReference type="AlphaFoldDB" id="A0A8S9LL27"/>
<evidence type="ECO:0000313" key="7">
    <source>
        <dbReference type="EMBL" id="KAF2606681.1"/>
    </source>
</evidence>
<dbReference type="Gene3D" id="3.30.70.330">
    <property type="match status" value="4"/>
</dbReference>
<keyword evidence="4" id="KW-0694">RNA-binding</keyword>
<evidence type="ECO:0000256" key="4">
    <source>
        <dbReference type="PROSITE-ProRule" id="PRU00176"/>
    </source>
</evidence>
<dbReference type="EMBL" id="QGKW02000276">
    <property type="protein sequence ID" value="KAF2606681.1"/>
    <property type="molecule type" value="Genomic_DNA"/>
</dbReference>
<dbReference type="FunFam" id="3.30.70.330:FF:000665">
    <property type="entry name" value="Polyadenylate-binding protein-interacting protein 10"/>
    <property type="match status" value="1"/>
</dbReference>
<feature type="domain" description="RRM" evidence="6">
    <location>
        <begin position="457"/>
        <end position="533"/>
    </location>
</feature>
<dbReference type="Pfam" id="PF00076">
    <property type="entry name" value="RRM_1"/>
    <property type="match status" value="4"/>
</dbReference>
<keyword evidence="2" id="KW-0677">Repeat</keyword>
<dbReference type="SUPFAM" id="SSF54928">
    <property type="entry name" value="RNA-binding domain, RBD"/>
    <property type="match status" value="3"/>
</dbReference>
<evidence type="ECO:0000256" key="3">
    <source>
        <dbReference type="ARBA" id="ARBA00023242"/>
    </source>
</evidence>
<feature type="non-terminal residue" evidence="7">
    <location>
        <position position="546"/>
    </location>
</feature>
<feature type="domain" description="RRM" evidence="6">
    <location>
        <begin position="186"/>
        <end position="259"/>
    </location>
</feature>
<feature type="domain" description="RRM" evidence="6">
    <location>
        <begin position="360"/>
        <end position="435"/>
    </location>
</feature>
<evidence type="ECO:0000313" key="8">
    <source>
        <dbReference type="Proteomes" id="UP000712281"/>
    </source>
</evidence>